<comment type="caution">
    <text evidence="2">The sequence shown here is derived from an EMBL/GenBank/DDBJ whole genome shotgun (WGS) entry which is preliminary data.</text>
</comment>
<dbReference type="InterPro" id="IPR028098">
    <property type="entry name" value="Glyco_trans_4-like_N"/>
</dbReference>
<feature type="domain" description="Glycosyltransferase subfamily 4-like N-terminal" evidence="1">
    <location>
        <begin position="27"/>
        <end position="176"/>
    </location>
</feature>
<dbReference type="Pfam" id="PF13692">
    <property type="entry name" value="Glyco_trans_1_4"/>
    <property type="match status" value="1"/>
</dbReference>
<dbReference type="Proteomes" id="UP001216674">
    <property type="component" value="Unassembled WGS sequence"/>
</dbReference>
<dbReference type="SUPFAM" id="SSF53756">
    <property type="entry name" value="UDP-Glycosyltransferase/glycogen phosphorylase"/>
    <property type="match status" value="1"/>
</dbReference>
<dbReference type="PANTHER" id="PTHR12526:SF635">
    <property type="entry name" value="GLYCOSYL TRANSFERASE GROUP 1"/>
    <property type="match status" value="1"/>
</dbReference>
<evidence type="ECO:0000313" key="3">
    <source>
        <dbReference type="Proteomes" id="UP001216674"/>
    </source>
</evidence>
<reference evidence="2 3" key="1">
    <citation type="submission" date="2023-03" db="EMBL/GenBank/DDBJ databases">
        <title>Draft assemblies of triclosan tolerant bacteria isolated from returned activated sludge.</title>
        <authorList>
            <person name="Van Hamelsveld S."/>
        </authorList>
    </citation>
    <scope>NUCLEOTIDE SEQUENCE [LARGE SCALE GENOMIC DNA]</scope>
    <source>
        <strain evidence="2 3">GW210010_S58</strain>
    </source>
</reference>
<name>A0ABT6ALS7_9BURK</name>
<dbReference type="Pfam" id="PF13439">
    <property type="entry name" value="Glyco_transf_4"/>
    <property type="match status" value="1"/>
</dbReference>
<protein>
    <submittedName>
        <fullName evidence="2">Glycosyltransferase family 4 protein</fullName>
    </submittedName>
</protein>
<sequence length="387" mass="42761">MMHGNQRAVTPASQLRVLILNSLLDGGGIDSHTLSLCRALQLQGCEVTLAAPHGARWIAAAREMQGICLLELNAKRIAWPEILARHLRERQMHVIHAHHGRDYWVAILAWILSGRKAAVVVTRHLMTSLKERTRRYLAASSSVIAVSDAVQNALRLVDPDRTLKLRRIYCGIDTERFRACTAERHRVRRALGVPHEAWIYALIGGAQKPDGKGQSYFVKAAAQVFERHPQSHFLCVGDGDLTPQLRREANSLGLDRNFHFRPFEHDVASLMQAIDVLVHPPVGSEALGLVILEALSCGKPVVATSLDGIPETFIDGDHGVLVPPRDANALAVAMSRLAADPRRAARMGSRGRLWVEANFSLASLGRETVQLYQDCLSGARHRQHRAS</sequence>
<dbReference type="CDD" id="cd03801">
    <property type="entry name" value="GT4_PimA-like"/>
    <property type="match status" value="1"/>
</dbReference>
<proteinExistence type="predicted"/>
<evidence type="ECO:0000259" key="1">
    <source>
        <dbReference type="Pfam" id="PF13439"/>
    </source>
</evidence>
<evidence type="ECO:0000313" key="2">
    <source>
        <dbReference type="EMBL" id="MDF3833277.1"/>
    </source>
</evidence>
<dbReference type="RefSeq" id="WP_276264675.1">
    <property type="nucleotide sequence ID" value="NZ_JARJLM010000163.1"/>
</dbReference>
<organism evidence="2 3">
    <name type="scientific">Cupriavidus basilensis</name>
    <dbReference type="NCBI Taxonomy" id="68895"/>
    <lineage>
        <taxon>Bacteria</taxon>
        <taxon>Pseudomonadati</taxon>
        <taxon>Pseudomonadota</taxon>
        <taxon>Betaproteobacteria</taxon>
        <taxon>Burkholderiales</taxon>
        <taxon>Burkholderiaceae</taxon>
        <taxon>Cupriavidus</taxon>
    </lineage>
</organism>
<keyword evidence="3" id="KW-1185">Reference proteome</keyword>
<accession>A0ABT6ALS7</accession>
<dbReference type="Gene3D" id="3.40.50.2000">
    <property type="entry name" value="Glycogen Phosphorylase B"/>
    <property type="match status" value="2"/>
</dbReference>
<gene>
    <name evidence="2" type="ORF">P3W85_10005</name>
</gene>
<dbReference type="PANTHER" id="PTHR12526">
    <property type="entry name" value="GLYCOSYLTRANSFERASE"/>
    <property type="match status" value="1"/>
</dbReference>
<dbReference type="EMBL" id="JARJLM010000163">
    <property type="protein sequence ID" value="MDF3833277.1"/>
    <property type="molecule type" value="Genomic_DNA"/>
</dbReference>